<evidence type="ECO:0000313" key="1">
    <source>
        <dbReference type="EMBL" id="KIK00393.1"/>
    </source>
</evidence>
<protein>
    <recommendedName>
        <fullName evidence="3">Retrotransposon Copia-like N-terminal domain-containing protein</fullName>
    </recommendedName>
</protein>
<feature type="non-terminal residue" evidence="1">
    <location>
        <position position="117"/>
    </location>
</feature>
<evidence type="ECO:0008006" key="3">
    <source>
        <dbReference type="Google" id="ProtNLM"/>
    </source>
</evidence>
<dbReference type="AlphaFoldDB" id="A0A0C9XWU9"/>
<sequence>MSDEYTTGSYRMEMLKAHNWMPWKRRMMAVLRDLGLEKYIAKDAKTPGSANPQNPTTAELEATRKWAEGDAKAQTRIELAISDAEMIHISGAMTVREMWDQFTMVKESKGRLGVLAT</sequence>
<proteinExistence type="predicted"/>
<keyword evidence="2" id="KW-1185">Reference proteome</keyword>
<reference evidence="1 2" key="1">
    <citation type="submission" date="2014-04" db="EMBL/GenBank/DDBJ databases">
        <authorList>
            <consortium name="DOE Joint Genome Institute"/>
            <person name="Kuo A."/>
            <person name="Kohler A."/>
            <person name="Nagy L.G."/>
            <person name="Floudas D."/>
            <person name="Copeland A."/>
            <person name="Barry K.W."/>
            <person name="Cichocki N."/>
            <person name="Veneault-Fourrey C."/>
            <person name="LaButti K."/>
            <person name="Lindquist E.A."/>
            <person name="Lipzen A."/>
            <person name="Lundell T."/>
            <person name="Morin E."/>
            <person name="Murat C."/>
            <person name="Sun H."/>
            <person name="Tunlid A."/>
            <person name="Henrissat B."/>
            <person name="Grigoriev I.V."/>
            <person name="Hibbett D.S."/>
            <person name="Martin F."/>
            <person name="Nordberg H.P."/>
            <person name="Cantor M.N."/>
            <person name="Hua S.X."/>
        </authorList>
    </citation>
    <scope>NUCLEOTIDE SEQUENCE [LARGE SCALE GENOMIC DNA]</scope>
    <source>
        <strain evidence="1 2">LaAM-08-1</strain>
    </source>
</reference>
<dbReference type="STRING" id="1095629.A0A0C9XWU9"/>
<dbReference type="HOGENOM" id="CLU_180939_0_0_1"/>
<dbReference type="EMBL" id="KN838626">
    <property type="protein sequence ID" value="KIK00393.1"/>
    <property type="molecule type" value="Genomic_DNA"/>
</dbReference>
<gene>
    <name evidence="1" type="ORF">K443DRAFT_26410</name>
</gene>
<dbReference type="OrthoDB" id="2847449at2759"/>
<evidence type="ECO:0000313" key="2">
    <source>
        <dbReference type="Proteomes" id="UP000054477"/>
    </source>
</evidence>
<dbReference type="Proteomes" id="UP000054477">
    <property type="component" value="Unassembled WGS sequence"/>
</dbReference>
<reference evidence="2" key="2">
    <citation type="submission" date="2015-01" db="EMBL/GenBank/DDBJ databases">
        <title>Evolutionary Origins and Diversification of the Mycorrhizal Mutualists.</title>
        <authorList>
            <consortium name="DOE Joint Genome Institute"/>
            <consortium name="Mycorrhizal Genomics Consortium"/>
            <person name="Kohler A."/>
            <person name="Kuo A."/>
            <person name="Nagy L.G."/>
            <person name="Floudas D."/>
            <person name="Copeland A."/>
            <person name="Barry K.W."/>
            <person name="Cichocki N."/>
            <person name="Veneault-Fourrey C."/>
            <person name="LaButti K."/>
            <person name="Lindquist E.A."/>
            <person name="Lipzen A."/>
            <person name="Lundell T."/>
            <person name="Morin E."/>
            <person name="Murat C."/>
            <person name="Riley R."/>
            <person name="Ohm R."/>
            <person name="Sun H."/>
            <person name="Tunlid A."/>
            <person name="Henrissat B."/>
            <person name="Grigoriev I.V."/>
            <person name="Hibbett D.S."/>
            <person name="Martin F."/>
        </authorList>
    </citation>
    <scope>NUCLEOTIDE SEQUENCE [LARGE SCALE GENOMIC DNA]</scope>
    <source>
        <strain evidence="2">LaAM-08-1</strain>
    </source>
</reference>
<accession>A0A0C9XWU9</accession>
<organism evidence="1 2">
    <name type="scientific">Laccaria amethystina LaAM-08-1</name>
    <dbReference type="NCBI Taxonomy" id="1095629"/>
    <lineage>
        <taxon>Eukaryota</taxon>
        <taxon>Fungi</taxon>
        <taxon>Dikarya</taxon>
        <taxon>Basidiomycota</taxon>
        <taxon>Agaricomycotina</taxon>
        <taxon>Agaricomycetes</taxon>
        <taxon>Agaricomycetidae</taxon>
        <taxon>Agaricales</taxon>
        <taxon>Agaricineae</taxon>
        <taxon>Hydnangiaceae</taxon>
        <taxon>Laccaria</taxon>
    </lineage>
</organism>
<name>A0A0C9XWU9_9AGAR</name>
<dbReference type="Pfam" id="PF14223">
    <property type="entry name" value="Retrotran_gag_2"/>
    <property type="match status" value="1"/>
</dbReference>